<feature type="transmembrane region" description="Helical" evidence="2">
    <location>
        <begin position="233"/>
        <end position="253"/>
    </location>
</feature>
<evidence type="ECO:0000256" key="2">
    <source>
        <dbReference type="SAM" id="Phobius"/>
    </source>
</evidence>
<gene>
    <name evidence="3" type="ORF">CK203_055043</name>
</gene>
<dbReference type="AlphaFoldDB" id="A0A438GII8"/>
<evidence type="ECO:0000313" key="4">
    <source>
        <dbReference type="Proteomes" id="UP000288805"/>
    </source>
</evidence>
<protein>
    <recommendedName>
        <fullName evidence="5">DNA-directed RNA polymerase III subunit RPC5</fullName>
    </recommendedName>
</protein>
<evidence type="ECO:0000256" key="1">
    <source>
        <dbReference type="SAM" id="MobiDB-lite"/>
    </source>
</evidence>
<sequence>MVQGAESYHPPKPTTCCRVLLFLGYTEVGGPPVHRFSALKHFAPDNSVEDVLGVLTKHAHLVQGLWVPKSSLLFPGGQGVAPLARDYILLLFSKGPLINYSQVDVPGSLNKALKGFLSILAVERPSFRDWKFKEPTDVSFMKLHPDIVREQRRVWESLEKQITDIIHGGGRRGPVTKNSGKPSIANKTGTSTKSDGATRATNGTPVRRTAMSAETREALPKALEEVFRLHKGFLVYIVATMVVVVLIEVLVFVNTGNACQVIIPRRVCQRMEKIWRRIFLLEGCSLERSLTYWNAVCMDTKQGGMGIRSLSILNKALLGFGGSMKREGKGMGVGLWKTIKKDGKCFKLEPALSKDTWVAGFWGAPASPLIVLIGASLYMYSLLAQKKGWDDDDGIAILATVGGWKVIGVLMVWVNYVISFASFQLICQALRDLAVSKSTSPKVDPRTFVAAAYGADAPQEELHAIISKYATTVHGVYVWKTSEHSEHNPLRKVVIDVLSLLTVTAVRKVVVDLFCGKEPNAKLKRADIMEAAKIALKKEITTHEYNKVVSELCESRGSLWVLKSGDGKPK</sequence>
<dbReference type="Proteomes" id="UP000288805">
    <property type="component" value="Unassembled WGS sequence"/>
</dbReference>
<evidence type="ECO:0000313" key="3">
    <source>
        <dbReference type="EMBL" id="RVW71992.1"/>
    </source>
</evidence>
<comment type="caution">
    <text evidence="3">The sequence shown here is derived from an EMBL/GenBank/DDBJ whole genome shotgun (WGS) entry which is preliminary data.</text>
</comment>
<evidence type="ECO:0008006" key="5">
    <source>
        <dbReference type="Google" id="ProtNLM"/>
    </source>
</evidence>
<feature type="compositionally biased region" description="Polar residues" evidence="1">
    <location>
        <begin position="176"/>
        <end position="204"/>
    </location>
</feature>
<keyword evidence="2" id="KW-0472">Membrane</keyword>
<feature type="transmembrane region" description="Helical" evidence="2">
    <location>
        <begin position="395"/>
        <end position="418"/>
    </location>
</feature>
<keyword evidence="2" id="KW-0812">Transmembrane</keyword>
<feature type="region of interest" description="Disordered" evidence="1">
    <location>
        <begin position="168"/>
        <end position="213"/>
    </location>
</feature>
<dbReference type="PANTHER" id="PTHR12069:SF0">
    <property type="entry name" value="DNA-DIRECTED RNA POLYMERASE III SUBUNIT RPC5"/>
    <property type="match status" value="1"/>
</dbReference>
<dbReference type="PANTHER" id="PTHR12069">
    <property type="entry name" value="DNA-DIRECTED RNA POLYMERASES III 80 KDA POLYPEPTIDE RNA POLYMERASE III SUBUNIT 5"/>
    <property type="match status" value="1"/>
</dbReference>
<organism evidence="3 4">
    <name type="scientific">Vitis vinifera</name>
    <name type="common">Grape</name>
    <dbReference type="NCBI Taxonomy" id="29760"/>
    <lineage>
        <taxon>Eukaryota</taxon>
        <taxon>Viridiplantae</taxon>
        <taxon>Streptophyta</taxon>
        <taxon>Embryophyta</taxon>
        <taxon>Tracheophyta</taxon>
        <taxon>Spermatophyta</taxon>
        <taxon>Magnoliopsida</taxon>
        <taxon>eudicotyledons</taxon>
        <taxon>Gunneridae</taxon>
        <taxon>Pentapetalae</taxon>
        <taxon>rosids</taxon>
        <taxon>Vitales</taxon>
        <taxon>Vitaceae</taxon>
        <taxon>Viteae</taxon>
        <taxon>Vitis</taxon>
    </lineage>
</organism>
<dbReference type="GO" id="GO:0005634">
    <property type="term" value="C:nucleus"/>
    <property type="evidence" value="ECO:0007669"/>
    <property type="project" value="InterPro"/>
</dbReference>
<dbReference type="Pfam" id="PF04801">
    <property type="entry name" value="RPC5"/>
    <property type="match status" value="1"/>
</dbReference>
<reference evidence="3 4" key="1">
    <citation type="journal article" date="2018" name="PLoS Genet.">
        <title>Population sequencing reveals clonal diversity and ancestral inbreeding in the grapevine cultivar Chardonnay.</title>
        <authorList>
            <person name="Roach M.J."/>
            <person name="Johnson D.L."/>
            <person name="Bohlmann J."/>
            <person name="van Vuuren H.J."/>
            <person name="Jones S.J."/>
            <person name="Pretorius I.S."/>
            <person name="Schmidt S.A."/>
            <person name="Borneman A.R."/>
        </authorList>
    </citation>
    <scope>NUCLEOTIDE SEQUENCE [LARGE SCALE GENOMIC DNA]</scope>
    <source>
        <strain evidence="4">cv. Chardonnay</strain>
        <tissue evidence="3">Leaf</tissue>
    </source>
</reference>
<keyword evidence="2" id="KW-1133">Transmembrane helix</keyword>
<dbReference type="EMBL" id="QGNW01000425">
    <property type="protein sequence ID" value="RVW71992.1"/>
    <property type="molecule type" value="Genomic_DNA"/>
</dbReference>
<name>A0A438GII8_VITVI</name>
<feature type="transmembrane region" description="Helical" evidence="2">
    <location>
        <begin position="357"/>
        <end position="383"/>
    </location>
</feature>
<accession>A0A438GII8</accession>
<dbReference type="GO" id="GO:0006351">
    <property type="term" value="P:DNA-templated transcription"/>
    <property type="evidence" value="ECO:0007669"/>
    <property type="project" value="InterPro"/>
</dbReference>
<proteinExistence type="predicted"/>
<dbReference type="InterPro" id="IPR006886">
    <property type="entry name" value="RNA_pol_III_Rpc5"/>
</dbReference>